<keyword evidence="3" id="KW-1185">Reference proteome</keyword>
<feature type="signal peptide" evidence="1">
    <location>
        <begin position="1"/>
        <end position="19"/>
    </location>
</feature>
<keyword evidence="1" id="KW-0732">Signal</keyword>
<dbReference type="AlphaFoldDB" id="A0AAN4VV59"/>
<comment type="caution">
    <text evidence="2">The sequence shown here is derived from an EMBL/GenBank/DDBJ whole genome shotgun (WGS) entry which is preliminary data.</text>
</comment>
<dbReference type="EMBL" id="BQKE01000001">
    <property type="protein sequence ID" value="GJM59523.1"/>
    <property type="molecule type" value="Genomic_DNA"/>
</dbReference>
<evidence type="ECO:0000313" key="3">
    <source>
        <dbReference type="Proteomes" id="UP001310022"/>
    </source>
</evidence>
<evidence type="ECO:0008006" key="4">
    <source>
        <dbReference type="Google" id="ProtNLM"/>
    </source>
</evidence>
<evidence type="ECO:0000313" key="2">
    <source>
        <dbReference type="EMBL" id="GJM59523.1"/>
    </source>
</evidence>
<sequence length="114" mass="12765">MKNLFVILMAVMLGMPAIAANKDNEATKGKSMVKVIGNANAKTYKVLYMANIQSKVTLAIYDEAGILVAKSHIKDKSEFLKPFRFENMPAGEYTIIIKDSFGMKRATFYHQPKD</sequence>
<dbReference type="RefSeq" id="WP_338235557.1">
    <property type="nucleotide sequence ID" value="NZ_BQKE01000001.1"/>
</dbReference>
<organism evidence="2 3">
    <name type="scientific">Persicobacter diffluens</name>
    <dbReference type="NCBI Taxonomy" id="981"/>
    <lineage>
        <taxon>Bacteria</taxon>
        <taxon>Pseudomonadati</taxon>
        <taxon>Bacteroidota</taxon>
        <taxon>Cytophagia</taxon>
        <taxon>Cytophagales</taxon>
        <taxon>Persicobacteraceae</taxon>
        <taxon>Persicobacter</taxon>
    </lineage>
</organism>
<reference evidence="2 3" key="1">
    <citation type="submission" date="2021-12" db="EMBL/GenBank/DDBJ databases">
        <title>Genome sequencing of bacteria with rrn-lacking chromosome and rrn-plasmid.</title>
        <authorList>
            <person name="Anda M."/>
            <person name="Iwasaki W."/>
        </authorList>
    </citation>
    <scope>NUCLEOTIDE SEQUENCE [LARGE SCALE GENOMIC DNA]</scope>
    <source>
        <strain evidence="2 3">NBRC 15940</strain>
    </source>
</reference>
<evidence type="ECO:0000256" key="1">
    <source>
        <dbReference type="SAM" id="SignalP"/>
    </source>
</evidence>
<accession>A0AAN4VV59</accession>
<name>A0AAN4VV59_9BACT</name>
<feature type="chain" id="PRO_5042968244" description="Por secretion system C-terminal sorting domain-containing protein" evidence="1">
    <location>
        <begin position="20"/>
        <end position="114"/>
    </location>
</feature>
<proteinExistence type="predicted"/>
<protein>
    <recommendedName>
        <fullName evidence="4">Por secretion system C-terminal sorting domain-containing protein</fullName>
    </recommendedName>
</protein>
<dbReference type="Proteomes" id="UP001310022">
    <property type="component" value="Unassembled WGS sequence"/>
</dbReference>
<gene>
    <name evidence="2" type="ORF">PEDI_00750</name>
</gene>